<evidence type="ECO:0000256" key="3">
    <source>
        <dbReference type="SAM" id="Phobius"/>
    </source>
</evidence>
<sequence>MVPEILGFLIIAGALLVLVVRYISQRRQGVDMEELQTSTEQLKAELTRSADAVIARMGNHIQHLEGLIRQADERNVRLEASLNEYKRLAGEMEERSATLNRELSEARRVIAELAAYQSVPLVPPASPIRSRQAAISARRRVDDQEFAAVLQNSLDRQEDMEQTPSLTSEPAINAQQAAGLAEAMNRKPEENEEKISPEPEEEEKKAPAEPREEKPISPNAAKAKALLRSGYSVEDTARETGMGRGAIELLREMNRRELDDKQR</sequence>
<dbReference type="EMBL" id="AP012292">
    <property type="protein sequence ID" value="BAL82278.1"/>
    <property type="molecule type" value="Genomic_DNA"/>
</dbReference>
<evidence type="ECO:0000256" key="1">
    <source>
        <dbReference type="SAM" id="Coils"/>
    </source>
</evidence>
<protein>
    <submittedName>
        <fullName evidence="4">Uncharacterized protein</fullName>
    </submittedName>
</protein>
<keyword evidence="1" id="KW-0175">Coiled coil</keyword>
<accession>I0GNE1</accession>
<name>I0GNE1_SELRL</name>
<dbReference type="AlphaFoldDB" id="I0GNE1"/>
<evidence type="ECO:0000256" key="2">
    <source>
        <dbReference type="SAM" id="MobiDB-lite"/>
    </source>
</evidence>
<feature type="compositionally biased region" description="Basic and acidic residues" evidence="2">
    <location>
        <begin position="249"/>
        <end position="263"/>
    </location>
</feature>
<keyword evidence="3" id="KW-1133">Transmembrane helix</keyword>
<feature type="compositionally biased region" description="Basic and acidic residues" evidence="2">
    <location>
        <begin position="184"/>
        <end position="215"/>
    </location>
</feature>
<organism evidence="4 5">
    <name type="scientific">Selenomonas ruminantium subsp. lactilytica (strain NBRC 103574 / TAM6421)</name>
    <dbReference type="NCBI Taxonomy" id="927704"/>
    <lineage>
        <taxon>Bacteria</taxon>
        <taxon>Bacillati</taxon>
        <taxon>Bacillota</taxon>
        <taxon>Negativicutes</taxon>
        <taxon>Selenomonadales</taxon>
        <taxon>Selenomonadaceae</taxon>
        <taxon>Selenomonas</taxon>
    </lineage>
</organism>
<dbReference type="Proteomes" id="UP000007887">
    <property type="component" value="Chromosome"/>
</dbReference>
<feature type="coiled-coil region" evidence="1">
    <location>
        <begin position="32"/>
        <end position="109"/>
    </location>
</feature>
<reference evidence="4 5" key="1">
    <citation type="submission" date="2011-10" db="EMBL/GenBank/DDBJ databases">
        <title>Whole genome sequence of Selenomonas ruminantium subsp. lactilytica TAM6421.</title>
        <authorList>
            <person name="Oguchi A."/>
            <person name="Ankai A."/>
            <person name="Kaneko J."/>
            <person name="Yamada-Narita S."/>
            <person name="Fukui S."/>
            <person name="Takahashi M."/>
            <person name="Onodera T."/>
            <person name="Kojima S."/>
            <person name="Fushimi T."/>
            <person name="Abe N."/>
            <person name="Kamio Y."/>
            <person name="Yamazaki S."/>
            <person name="Fujita N."/>
        </authorList>
    </citation>
    <scope>NUCLEOTIDE SEQUENCE [LARGE SCALE GENOMIC DNA]</scope>
    <source>
        <strain evidence="5">NBRC 103574 / TAM6421</strain>
    </source>
</reference>
<feature type="compositionally biased region" description="Polar residues" evidence="2">
    <location>
        <begin position="162"/>
        <end position="171"/>
    </location>
</feature>
<keyword evidence="3" id="KW-0812">Transmembrane</keyword>
<dbReference type="PATRIC" id="fig|927704.6.peg.584"/>
<feature type="transmembrane region" description="Helical" evidence="3">
    <location>
        <begin position="6"/>
        <end position="23"/>
    </location>
</feature>
<dbReference type="eggNOG" id="ENOG5033HX5">
    <property type="taxonomic scope" value="Bacteria"/>
</dbReference>
<dbReference type="KEGG" id="sri:SELR_05700"/>
<evidence type="ECO:0000313" key="4">
    <source>
        <dbReference type="EMBL" id="BAL82278.1"/>
    </source>
</evidence>
<dbReference type="RefSeq" id="WP_014423720.1">
    <property type="nucleotide sequence ID" value="NC_017068.1"/>
</dbReference>
<proteinExistence type="predicted"/>
<evidence type="ECO:0000313" key="5">
    <source>
        <dbReference type="Proteomes" id="UP000007887"/>
    </source>
</evidence>
<keyword evidence="3" id="KW-0472">Membrane</keyword>
<gene>
    <name evidence="4" type="ordered locus">SELR_05700</name>
</gene>
<feature type="region of interest" description="Disordered" evidence="2">
    <location>
        <begin position="152"/>
        <end position="171"/>
    </location>
</feature>
<dbReference type="HOGENOM" id="CLU_1057242_0_0_9"/>
<feature type="region of interest" description="Disordered" evidence="2">
    <location>
        <begin position="176"/>
        <end position="263"/>
    </location>
</feature>
<dbReference type="OrthoDB" id="1669164at2"/>